<dbReference type="OrthoDB" id="428540at2"/>
<organism evidence="2 3">
    <name type="scientific">Parablautia muri</name>
    <dbReference type="NCBI Taxonomy" id="2320879"/>
    <lineage>
        <taxon>Bacteria</taxon>
        <taxon>Bacillati</taxon>
        <taxon>Bacillota</taxon>
        <taxon>Clostridia</taxon>
        <taxon>Lachnospirales</taxon>
        <taxon>Lachnospiraceae</taxon>
        <taxon>Parablautia</taxon>
    </lineage>
</organism>
<reference evidence="2" key="1">
    <citation type="submission" date="2018-09" db="EMBL/GenBank/DDBJ databases">
        <title>Murine metabolic-syndrome-specific gut microbial biobank.</title>
        <authorList>
            <person name="Liu C."/>
        </authorList>
    </citation>
    <scope>NUCLEOTIDE SEQUENCE</scope>
    <source>
        <strain evidence="2">D42-62</strain>
    </source>
</reference>
<dbReference type="RefSeq" id="WP_160559671.1">
    <property type="nucleotide sequence ID" value="NZ_QZDT01000009.1"/>
</dbReference>
<dbReference type="InterPro" id="IPR001387">
    <property type="entry name" value="Cro/C1-type_HTH"/>
</dbReference>
<dbReference type="EMBL" id="QZDT01000009">
    <property type="protein sequence ID" value="NBJ92580.1"/>
    <property type="molecule type" value="Genomic_DNA"/>
</dbReference>
<accession>A0A9X5BET2</accession>
<feature type="domain" description="HTH cro/C1-type" evidence="1">
    <location>
        <begin position="28"/>
        <end position="82"/>
    </location>
</feature>
<keyword evidence="3" id="KW-1185">Reference proteome</keyword>
<evidence type="ECO:0000259" key="1">
    <source>
        <dbReference type="PROSITE" id="PS50943"/>
    </source>
</evidence>
<comment type="caution">
    <text evidence="2">The sequence shown here is derived from an EMBL/GenBank/DDBJ whole genome shotgun (WGS) entry which is preliminary data.</text>
</comment>
<dbReference type="CDD" id="cd00093">
    <property type="entry name" value="HTH_XRE"/>
    <property type="match status" value="1"/>
</dbReference>
<proteinExistence type="predicted"/>
<protein>
    <submittedName>
        <fullName evidence="2">XRE family transcriptional regulator</fullName>
    </submittedName>
</protein>
<evidence type="ECO:0000313" key="3">
    <source>
        <dbReference type="Proteomes" id="UP001154420"/>
    </source>
</evidence>
<dbReference type="Gene3D" id="1.10.260.40">
    <property type="entry name" value="lambda repressor-like DNA-binding domains"/>
    <property type="match status" value="1"/>
</dbReference>
<sequence>MNDKNEREQHVVIEAIQKDVRKKTVERLLSIRKSLNMTQTDVAEITGLSCSNICRLEKGKCNFSLDMLVLIANAMDCDIDIQFIKRK</sequence>
<name>A0A9X5BET2_9FIRM</name>
<dbReference type="SUPFAM" id="SSF47413">
    <property type="entry name" value="lambda repressor-like DNA-binding domains"/>
    <property type="match status" value="1"/>
</dbReference>
<dbReference type="InterPro" id="IPR010982">
    <property type="entry name" value="Lambda_DNA-bd_dom_sf"/>
</dbReference>
<gene>
    <name evidence="2" type="ORF">D5281_08215</name>
</gene>
<dbReference type="SMART" id="SM00530">
    <property type="entry name" value="HTH_XRE"/>
    <property type="match status" value="1"/>
</dbReference>
<dbReference type="PROSITE" id="PS50943">
    <property type="entry name" value="HTH_CROC1"/>
    <property type="match status" value="1"/>
</dbReference>
<evidence type="ECO:0000313" key="2">
    <source>
        <dbReference type="EMBL" id="NBJ92580.1"/>
    </source>
</evidence>
<dbReference type="GO" id="GO:0003677">
    <property type="term" value="F:DNA binding"/>
    <property type="evidence" value="ECO:0007669"/>
    <property type="project" value="InterPro"/>
</dbReference>
<dbReference type="AlphaFoldDB" id="A0A9X5BET2"/>
<dbReference type="Pfam" id="PF01381">
    <property type="entry name" value="HTH_3"/>
    <property type="match status" value="1"/>
</dbReference>
<dbReference type="Proteomes" id="UP001154420">
    <property type="component" value="Unassembled WGS sequence"/>
</dbReference>